<comment type="caution">
    <text evidence="4">The sequence shown here is derived from an EMBL/GenBank/DDBJ whole genome shotgun (WGS) entry which is preliminary data.</text>
</comment>
<keyword evidence="1 2" id="KW-0238">DNA-binding</keyword>
<name>A0A4R9BHF7_9MICO</name>
<dbReference type="PROSITE" id="PS50977">
    <property type="entry name" value="HTH_TETR_2"/>
    <property type="match status" value="1"/>
</dbReference>
<dbReference type="EMBL" id="SOHM01000040">
    <property type="protein sequence ID" value="TFD84486.1"/>
    <property type="molecule type" value="Genomic_DNA"/>
</dbReference>
<dbReference type="Gene3D" id="1.10.357.10">
    <property type="entry name" value="Tetracycline Repressor, domain 2"/>
    <property type="match status" value="1"/>
</dbReference>
<gene>
    <name evidence="4" type="ORF">E3T61_18675</name>
</gene>
<dbReference type="OrthoDB" id="3172830at2"/>
<proteinExistence type="predicted"/>
<accession>A0A4R9BHF7</accession>
<dbReference type="Gene3D" id="1.10.10.60">
    <property type="entry name" value="Homeodomain-like"/>
    <property type="match status" value="1"/>
</dbReference>
<dbReference type="PANTHER" id="PTHR30055">
    <property type="entry name" value="HTH-TYPE TRANSCRIPTIONAL REGULATOR RUTR"/>
    <property type="match status" value="1"/>
</dbReference>
<feature type="domain" description="HTH tetR-type" evidence="3">
    <location>
        <begin position="5"/>
        <end position="65"/>
    </location>
</feature>
<dbReference type="InterPro" id="IPR009057">
    <property type="entry name" value="Homeodomain-like_sf"/>
</dbReference>
<protein>
    <submittedName>
        <fullName evidence="4">TetR/AcrR family transcriptional regulator</fullName>
    </submittedName>
</protein>
<evidence type="ECO:0000256" key="2">
    <source>
        <dbReference type="PROSITE-ProRule" id="PRU00335"/>
    </source>
</evidence>
<dbReference type="InterPro" id="IPR050109">
    <property type="entry name" value="HTH-type_TetR-like_transc_reg"/>
</dbReference>
<dbReference type="GO" id="GO:0000976">
    <property type="term" value="F:transcription cis-regulatory region binding"/>
    <property type="evidence" value="ECO:0007669"/>
    <property type="project" value="TreeGrafter"/>
</dbReference>
<evidence type="ECO:0000259" key="3">
    <source>
        <dbReference type="PROSITE" id="PS50977"/>
    </source>
</evidence>
<organism evidence="4 5">
    <name type="scientific">Cryobacterium lactosi</name>
    <dbReference type="NCBI Taxonomy" id="1259202"/>
    <lineage>
        <taxon>Bacteria</taxon>
        <taxon>Bacillati</taxon>
        <taxon>Actinomycetota</taxon>
        <taxon>Actinomycetes</taxon>
        <taxon>Micrococcales</taxon>
        <taxon>Microbacteriaceae</taxon>
        <taxon>Cryobacterium</taxon>
    </lineage>
</organism>
<dbReference type="InterPro" id="IPR001647">
    <property type="entry name" value="HTH_TetR"/>
</dbReference>
<evidence type="ECO:0000256" key="1">
    <source>
        <dbReference type="ARBA" id="ARBA00023125"/>
    </source>
</evidence>
<reference evidence="4 5" key="1">
    <citation type="submission" date="2019-03" db="EMBL/GenBank/DDBJ databases">
        <title>Genomics of glacier-inhabiting Cryobacterium strains.</title>
        <authorList>
            <person name="Liu Q."/>
            <person name="Xin Y.-H."/>
        </authorList>
    </citation>
    <scope>NUCLEOTIDE SEQUENCE [LARGE SCALE GENOMIC DNA]</scope>
    <source>
        <strain evidence="4 5">Sr59</strain>
    </source>
</reference>
<dbReference type="PRINTS" id="PR00455">
    <property type="entry name" value="HTHTETR"/>
</dbReference>
<sequence>MVRMTGTKRAILDAAIEIAAERGISGTTMDDVAERAGVAKGSLYYNFASKDKLFEGLLGEGMAALTEALRGARAGTAGWAAIEVLVTTLLGSIAANTALAKVIAGDIFRTDRAWRETSFAFKHDALAEFETAIVEALPEASATGAATLMASSVFGATLMAGLQWLLFDEERPQSEVVAAILLTFSGRLAPASPSREL</sequence>
<keyword evidence="5" id="KW-1185">Reference proteome</keyword>
<dbReference type="PANTHER" id="PTHR30055:SF226">
    <property type="entry name" value="HTH-TYPE TRANSCRIPTIONAL REGULATOR PKSA"/>
    <property type="match status" value="1"/>
</dbReference>
<dbReference type="Proteomes" id="UP000298468">
    <property type="component" value="Unassembled WGS sequence"/>
</dbReference>
<evidence type="ECO:0000313" key="5">
    <source>
        <dbReference type="Proteomes" id="UP000298468"/>
    </source>
</evidence>
<dbReference type="SUPFAM" id="SSF46689">
    <property type="entry name" value="Homeodomain-like"/>
    <property type="match status" value="1"/>
</dbReference>
<dbReference type="GO" id="GO:0003700">
    <property type="term" value="F:DNA-binding transcription factor activity"/>
    <property type="evidence" value="ECO:0007669"/>
    <property type="project" value="TreeGrafter"/>
</dbReference>
<dbReference type="Pfam" id="PF00440">
    <property type="entry name" value="TetR_N"/>
    <property type="match status" value="1"/>
</dbReference>
<evidence type="ECO:0000313" key="4">
    <source>
        <dbReference type="EMBL" id="TFD84486.1"/>
    </source>
</evidence>
<feature type="DNA-binding region" description="H-T-H motif" evidence="2">
    <location>
        <begin position="28"/>
        <end position="47"/>
    </location>
</feature>
<dbReference type="AlphaFoldDB" id="A0A4R9BHF7"/>